<dbReference type="AlphaFoldDB" id="A0A848KLV8"/>
<dbReference type="EMBL" id="VCQU01000015">
    <property type="protein sequence ID" value="NMN99239.1"/>
    <property type="molecule type" value="Genomic_DNA"/>
</dbReference>
<gene>
    <name evidence="1" type="ORF">FGL95_29875</name>
</gene>
<evidence type="ECO:0000313" key="1">
    <source>
        <dbReference type="EMBL" id="NMN99239.1"/>
    </source>
</evidence>
<reference evidence="1 2" key="2">
    <citation type="submission" date="2020-06" db="EMBL/GenBank/DDBJ databases">
        <title>Antribacter stalactiti gen. nov., sp. nov., a new member of the family Nacardiaceae isolated from a cave.</title>
        <authorList>
            <person name="Kim I.S."/>
        </authorList>
    </citation>
    <scope>NUCLEOTIDE SEQUENCE [LARGE SCALE GENOMIC DNA]</scope>
    <source>
        <strain evidence="1 2">YC2-7</strain>
    </source>
</reference>
<comment type="caution">
    <text evidence="1">The sequence shown here is derived from an EMBL/GenBank/DDBJ whole genome shotgun (WGS) entry which is preliminary data.</text>
</comment>
<dbReference type="Proteomes" id="UP000535543">
    <property type="component" value="Unassembled WGS sequence"/>
</dbReference>
<sequence length="77" mass="8524">MGTPNIDITYLVSIQGRQRANTYPTHCPRTKTDIAEQLQILESPKYKADKTFADIGGRPQYLDPQAAGSGFKSLMAH</sequence>
<keyword evidence="2" id="KW-1185">Reference proteome</keyword>
<proteinExistence type="predicted"/>
<protein>
    <submittedName>
        <fullName evidence="1">Uncharacterized protein</fullName>
    </submittedName>
</protein>
<evidence type="ECO:0000313" key="2">
    <source>
        <dbReference type="Proteomes" id="UP000535543"/>
    </source>
</evidence>
<accession>A0A848KLV8</accession>
<name>A0A848KLV8_9NOCA</name>
<reference evidence="1 2" key="1">
    <citation type="submission" date="2019-05" db="EMBL/GenBank/DDBJ databases">
        <authorList>
            <person name="Lee S.D."/>
        </authorList>
    </citation>
    <scope>NUCLEOTIDE SEQUENCE [LARGE SCALE GENOMIC DNA]</scope>
    <source>
        <strain evidence="1 2">YC2-7</strain>
    </source>
</reference>
<dbReference type="RefSeq" id="WP_169594314.1">
    <property type="nucleotide sequence ID" value="NZ_VCQU01000015.1"/>
</dbReference>
<organism evidence="1 2">
    <name type="scientific">Antrihabitans stalactiti</name>
    <dbReference type="NCBI Taxonomy" id="2584121"/>
    <lineage>
        <taxon>Bacteria</taxon>
        <taxon>Bacillati</taxon>
        <taxon>Actinomycetota</taxon>
        <taxon>Actinomycetes</taxon>
        <taxon>Mycobacteriales</taxon>
        <taxon>Nocardiaceae</taxon>
        <taxon>Antrihabitans</taxon>
    </lineage>
</organism>